<dbReference type="EMBL" id="JPRO01000011">
    <property type="protein sequence ID" value="KFF02573.1"/>
    <property type="molecule type" value="Genomic_DNA"/>
</dbReference>
<dbReference type="AlphaFoldDB" id="A0A085ZDQ9"/>
<dbReference type="eggNOG" id="ENOG5030QK0">
    <property type="taxonomic scope" value="Bacteria"/>
</dbReference>
<protein>
    <recommendedName>
        <fullName evidence="4">DUF2946 domain-containing protein</fullName>
    </recommendedName>
</protein>
<evidence type="ECO:0000313" key="3">
    <source>
        <dbReference type="Proteomes" id="UP000028703"/>
    </source>
</evidence>
<gene>
    <name evidence="2" type="ORF">IX38_13320</name>
</gene>
<sequence>MHKSLKKFFVFSLLMLFFYNVSGMSVCFDHARHTKNFSAESKGSKAPKGSTISQDDDCQCALHMQMHHVLLPEHLAIEFPLSTLKDNELPHPKAITYRCLLDYFSSRAPPFSSVAVA</sequence>
<dbReference type="Proteomes" id="UP000028703">
    <property type="component" value="Unassembled WGS sequence"/>
</dbReference>
<comment type="caution">
    <text evidence="2">The sequence shown here is derived from an EMBL/GenBank/DDBJ whole genome shotgun (WGS) entry which is preliminary data.</text>
</comment>
<keyword evidence="1" id="KW-0732">Signal</keyword>
<reference evidence="2 3" key="1">
    <citation type="submission" date="2014-07" db="EMBL/GenBank/DDBJ databases">
        <title>Genome of Chryseobacterium luteum DSM 18605.</title>
        <authorList>
            <person name="Stropko S.J."/>
            <person name="Pipes S.E."/>
            <person name="Newman J.D."/>
        </authorList>
    </citation>
    <scope>NUCLEOTIDE SEQUENCE [LARGE SCALE GENOMIC DNA]</scope>
    <source>
        <strain evidence="2 3">DSM 18605</strain>
    </source>
</reference>
<evidence type="ECO:0000256" key="1">
    <source>
        <dbReference type="SAM" id="SignalP"/>
    </source>
</evidence>
<name>A0A085ZDQ9_9FLAO</name>
<feature type="signal peptide" evidence="1">
    <location>
        <begin position="1"/>
        <end position="23"/>
    </location>
</feature>
<organism evidence="2 3">
    <name type="scientific">Chryseobacterium luteum</name>
    <dbReference type="NCBI Taxonomy" id="421531"/>
    <lineage>
        <taxon>Bacteria</taxon>
        <taxon>Pseudomonadati</taxon>
        <taxon>Bacteroidota</taxon>
        <taxon>Flavobacteriia</taxon>
        <taxon>Flavobacteriales</taxon>
        <taxon>Weeksellaceae</taxon>
        <taxon>Chryseobacterium group</taxon>
        <taxon>Chryseobacterium</taxon>
    </lineage>
</organism>
<evidence type="ECO:0000313" key="2">
    <source>
        <dbReference type="EMBL" id="KFF02573.1"/>
    </source>
</evidence>
<feature type="chain" id="PRO_5001801072" description="DUF2946 domain-containing protein" evidence="1">
    <location>
        <begin position="24"/>
        <end position="117"/>
    </location>
</feature>
<accession>A0A085ZDQ9</accession>
<keyword evidence="3" id="KW-1185">Reference proteome</keyword>
<proteinExistence type="predicted"/>
<evidence type="ECO:0008006" key="4">
    <source>
        <dbReference type="Google" id="ProtNLM"/>
    </source>
</evidence>